<dbReference type="RefSeq" id="WP_386811213.1">
    <property type="nucleotide sequence ID" value="NZ_JBHTIH010000002.1"/>
</dbReference>
<accession>A0ABW2YKB8</accession>
<evidence type="ECO:0000313" key="1">
    <source>
        <dbReference type="EMBL" id="MFD0738281.1"/>
    </source>
</evidence>
<comment type="caution">
    <text evidence="1">The sequence shown here is derived from an EMBL/GenBank/DDBJ whole genome shotgun (WGS) entry which is preliminary data.</text>
</comment>
<gene>
    <name evidence="1" type="ORF">ACFQZQ_03120</name>
</gene>
<name>A0ABW2YKB8_9GAMM</name>
<protein>
    <submittedName>
        <fullName evidence="1">Uncharacterized protein</fullName>
    </submittedName>
</protein>
<proteinExistence type="predicted"/>
<dbReference type="EMBL" id="JBHTIH010000002">
    <property type="protein sequence ID" value="MFD0738281.1"/>
    <property type="molecule type" value="Genomic_DNA"/>
</dbReference>
<dbReference type="Proteomes" id="UP001597090">
    <property type="component" value="Unassembled WGS sequence"/>
</dbReference>
<organism evidence="1 2">
    <name type="scientific">Lysobacter koreensis</name>
    <dbReference type="NCBI Taxonomy" id="266122"/>
    <lineage>
        <taxon>Bacteria</taxon>
        <taxon>Pseudomonadati</taxon>
        <taxon>Pseudomonadota</taxon>
        <taxon>Gammaproteobacteria</taxon>
        <taxon>Lysobacterales</taxon>
        <taxon>Lysobacteraceae</taxon>
        <taxon>Lysobacter</taxon>
    </lineage>
</organism>
<evidence type="ECO:0000313" key="2">
    <source>
        <dbReference type="Proteomes" id="UP001597090"/>
    </source>
</evidence>
<keyword evidence="2" id="KW-1185">Reference proteome</keyword>
<sequence>MSAPVDVLAVMGDAECRWRLVHETTKADAMAEARAAVAELIAADREYDAAKVELATQRRQVGAVATAEVRWHRAVARRAASLARIGGAK</sequence>
<reference evidence="2" key="1">
    <citation type="journal article" date="2019" name="Int. J. Syst. Evol. Microbiol.">
        <title>The Global Catalogue of Microorganisms (GCM) 10K type strain sequencing project: providing services to taxonomists for standard genome sequencing and annotation.</title>
        <authorList>
            <consortium name="The Broad Institute Genomics Platform"/>
            <consortium name="The Broad Institute Genome Sequencing Center for Infectious Disease"/>
            <person name="Wu L."/>
            <person name="Ma J."/>
        </authorList>
    </citation>
    <scope>NUCLEOTIDE SEQUENCE [LARGE SCALE GENOMIC DNA]</scope>
    <source>
        <strain evidence="2">CCUG 55491</strain>
    </source>
</reference>